<dbReference type="InterPro" id="IPR009057">
    <property type="entry name" value="Homeodomain-like_sf"/>
</dbReference>
<dbReference type="InterPro" id="IPR017930">
    <property type="entry name" value="Myb_dom"/>
</dbReference>
<dbReference type="SUPFAM" id="SSF46689">
    <property type="entry name" value="Homeodomain-like"/>
    <property type="match status" value="1"/>
</dbReference>
<feature type="compositionally biased region" description="Low complexity" evidence="1">
    <location>
        <begin position="756"/>
        <end position="768"/>
    </location>
</feature>
<evidence type="ECO:0000313" key="4">
    <source>
        <dbReference type="EMBL" id="KAF7157701.1"/>
    </source>
</evidence>
<dbReference type="PROSITE" id="PS50090">
    <property type="entry name" value="MYB_LIKE"/>
    <property type="match status" value="1"/>
</dbReference>
<dbReference type="Gene3D" id="1.10.10.60">
    <property type="entry name" value="Homeodomain-like"/>
    <property type="match status" value="1"/>
</dbReference>
<feature type="compositionally biased region" description="Basic and acidic residues" evidence="1">
    <location>
        <begin position="619"/>
        <end position="629"/>
    </location>
</feature>
<dbReference type="CDD" id="cd11660">
    <property type="entry name" value="SANT_TRF"/>
    <property type="match status" value="1"/>
</dbReference>
<feature type="compositionally biased region" description="Basic and acidic residues" evidence="1">
    <location>
        <begin position="468"/>
        <end position="482"/>
    </location>
</feature>
<feature type="compositionally biased region" description="Basic and acidic residues" evidence="1">
    <location>
        <begin position="730"/>
        <end position="755"/>
    </location>
</feature>
<dbReference type="AlphaFoldDB" id="A0A8H6PPG3"/>
<feature type="compositionally biased region" description="Low complexity" evidence="1">
    <location>
        <begin position="535"/>
        <end position="551"/>
    </location>
</feature>
<feature type="compositionally biased region" description="Low complexity" evidence="1">
    <location>
        <begin position="434"/>
        <end position="446"/>
    </location>
</feature>
<evidence type="ECO:0008006" key="6">
    <source>
        <dbReference type="Google" id="ProtNLM"/>
    </source>
</evidence>
<comment type="caution">
    <text evidence="4">The sequence shown here is derived from an EMBL/GenBank/DDBJ whole genome shotgun (WGS) entry which is preliminary data.</text>
</comment>
<feature type="domain" description="Myb-like" evidence="2">
    <location>
        <begin position="811"/>
        <end position="873"/>
    </location>
</feature>
<reference evidence="4" key="1">
    <citation type="submission" date="2020-06" db="EMBL/GenBank/DDBJ databases">
        <title>Draft genome sequences of strains closely related to Aspergillus parafelis and Aspergillus hiratsukae.</title>
        <authorList>
            <person name="Dos Santos R.A.C."/>
            <person name="Rivero-Menendez O."/>
            <person name="Steenwyk J.L."/>
            <person name="Mead M.E."/>
            <person name="Goldman G.H."/>
            <person name="Alastruey-Izquierdo A."/>
            <person name="Rokas A."/>
        </authorList>
    </citation>
    <scope>NUCLEOTIDE SEQUENCE</scope>
    <source>
        <strain evidence="4">CNM-CM6106</strain>
    </source>
</reference>
<gene>
    <name evidence="4" type="ORF">CNMCM6106_003554</name>
</gene>
<evidence type="ECO:0000256" key="1">
    <source>
        <dbReference type="SAM" id="MobiDB-lite"/>
    </source>
</evidence>
<evidence type="ECO:0000259" key="3">
    <source>
        <dbReference type="PROSITE" id="PS51294"/>
    </source>
</evidence>
<accession>A0A8H6PPG3</accession>
<dbReference type="Pfam" id="PF00249">
    <property type="entry name" value="Myb_DNA-binding"/>
    <property type="match status" value="1"/>
</dbReference>
<feature type="compositionally biased region" description="Polar residues" evidence="1">
    <location>
        <begin position="785"/>
        <end position="812"/>
    </location>
</feature>
<dbReference type="InterPro" id="IPR001005">
    <property type="entry name" value="SANT/Myb"/>
</dbReference>
<evidence type="ECO:0000313" key="5">
    <source>
        <dbReference type="Proteomes" id="UP000662466"/>
    </source>
</evidence>
<dbReference type="EMBL" id="JACBAF010002298">
    <property type="protein sequence ID" value="KAF7157701.1"/>
    <property type="molecule type" value="Genomic_DNA"/>
</dbReference>
<feature type="region of interest" description="Disordered" evidence="1">
    <location>
        <begin position="601"/>
        <end position="818"/>
    </location>
</feature>
<dbReference type="Proteomes" id="UP000662466">
    <property type="component" value="Unassembled WGS sequence"/>
</dbReference>
<feature type="region of interest" description="Disordered" evidence="1">
    <location>
        <begin position="532"/>
        <end position="578"/>
    </location>
</feature>
<dbReference type="SMART" id="SM00717">
    <property type="entry name" value="SANT"/>
    <property type="match status" value="1"/>
</dbReference>
<sequence length="917" mass="102557">MARSRSRSALPAQPALVTGSVGENAQMKQAVPNPSQRRVTRSRSRELESTSRSNDVASVDGARRWGQNKGRTSLAVVVEEPPFHSPQKSVHRDVNQVIPESLDDTMNITGTTFLPEEVDTNLDPDMMMETLPDLERAAKNVLDYLVPSSADPFSIVNAAKRLVDPNSTQSKRLRHSQSNLAAQAEWFGSQVYIDVKHVSQLLTSALEKKSVQVGKDWSAEPILHLANCARLALEVLLANAGTDSAKRAIRNLEDLFPLPFMNDISESQGERAIGDSSLRKDTFDLALELRTQSLILKLEEDQYKLDFLPEPAIRRHFFDVDAFDDDNFDSSDAPLLGLNIGRFRGSGDFPQQYREAVCYRYNEILLLVSEAGDNPLDIKELKSAYRWQKFVLQAVQWLRKRIQEIAQVLQGQQSVQTVHKDFFADQEPVDRIGSASATPRPSATPAVEKRAPVTAAPDEGQQGLAPPRTEERMSGASKEDRLAAVSTAESRERRKSSKPAFLNPVSIQRLIQRQQRASETRRQSDVVATVMHGESAPSASSPRRQALPAPSQSIRAAQEEPLEIPASPEGSPTLLPEEPLTLLPEDHYLSVDDSQLNIGDHVGAGLERSHSPPVVNTVTREHRQEPSRDHRPRPPSRVSFVPSSQDILRAVEETQSPARSVQRAGVDRRQAFIDRQDNAERVSPISQEADLLSARRRRDPPPASGKRARQESEDEDASSDDFSEYGRALDPTRKRQEKAELQRRKRQRLEEHDESASQLQQGLQASTQNREAQGQSAVVRRVATPPQTQRSPSRQWAKTSDFGSNRTFTSYPSKGRQRWTPAEDARLIRLIGDYGCRWALILRQNDAQAAEDGEVQIQGRDQVQLKDRARNLKIGFLRDEVPLPRHFEEVTMKASDCAMLEKRGIKVPKIREGSAEP</sequence>
<evidence type="ECO:0000259" key="2">
    <source>
        <dbReference type="PROSITE" id="PS50090"/>
    </source>
</evidence>
<protein>
    <recommendedName>
        <fullName evidence="6">Myb-like domain-containing protein</fullName>
    </recommendedName>
</protein>
<dbReference type="CDD" id="cd11671">
    <property type="entry name" value="TAZ1_RBM"/>
    <property type="match status" value="1"/>
</dbReference>
<feature type="compositionally biased region" description="Acidic residues" evidence="1">
    <location>
        <begin position="712"/>
        <end position="723"/>
    </location>
</feature>
<name>A0A8H6PPG3_9EURO</name>
<feature type="region of interest" description="Disordered" evidence="1">
    <location>
        <begin position="1"/>
        <end position="65"/>
    </location>
</feature>
<feature type="region of interest" description="Disordered" evidence="1">
    <location>
        <begin position="429"/>
        <end position="507"/>
    </location>
</feature>
<dbReference type="PROSITE" id="PS51294">
    <property type="entry name" value="HTH_MYB"/>
    <property type="match status" value="1"/>
</dbReference>
<proteinExistence type="predicted"/>
<organism evidence="4 5">
    <name type="scientific">Aspergillus hiratsukae</name>
    <dbReference type="NCBI Taxonomy" id="1194566"/>
    <lineage>
        <taxon>Eukaryota</taxon>
        <taxon>Fungi</taxon>
        <taxon>Dikarya</taxon>
        <taxon>Ascomycota</taxon>
        <taxon>Pezizomycotina</taxon>
        <taxon>Eurotiomycetes</taxon>
        <taxon>Eurotiomycetidae</taxon>
        <taxon>Eurotiales</taxon>
        <taxon>Aspergillaceae</taxon>
        <taxon>Aspergillus</taxon>
        <taxon>Aspergillus subgen. Fumigati</taxon>
    </lineage>
</organism>
<feature type="compositionally biased region" description="Basic and acidic residues" evidence="1">
    <location>
        <begin position="665"/>
        <end position="680"/>
    </location>
</feature>
<feature type="compositionally biased region" description="Low complexity" evidence="1">
    <location>
        <begin position="567"/>
        <end position="578"/>
    </location>
</feature>
<feature type="domain" description="HTH myb-type" evidence="3">
    <location>
        <begin position="812"/>
        <end position="844"/>
    </location>
</feature>